<dbReference type="AlphaFoldDB" id="A0AA91PVF3"/>
<dbReference type="KEGG" id="clus:A9F13_24g00308"/>
<organism evidence="1 2">
    <name type="scientific">Clavispora lusitaniae</name>
    <name type="common">Candida lusitaniae</name>
    <dbReference type="NCBI Taxonomy" id="36911"/>
    <lineage>
        <taxon>Eukaryota</taxon>
        <taxon>Fungi</taxon>
        <taxon>Dikarya</taxon>
        <taxon>Ascomycota</taxon>
        <taxon>Saccharomycotina</taxon>
        <taxon>Pichiomycetes</taxon>
        <taxon>Metschnikowiaceae</taxon>
        <taxon>Clavispora</taxon>
    </lineage>
</organism>
<dbReference type="InterPro" id="IPR036389">
    <property type="entry name" value="RNase_III_sf"/>
</dbReference>
<comment type="caution">
    <text evidence="1">The sequence shown here is derived from an EMBL/GenBank/DDBJ whole genome shotgun (WGS) entry which is preliminary data.</text>
</comment>
<dbReference type="SUPFAM" id="SSF69065">
    <property type="entry name" value="RNase III domain-like"/>
    <property type="match status" value="1"/>
</dbReference>
<sequence>MGYVFILPQLSRRSFHTSKGMRSDFANSRFADTSKQALLSPWFRHHLFILGFDYIKLQAYKKLSSLIFQGGGGIIKNTVFEISSFVKREWATNSSLLQQVVPLMTIDPAINSSNFKWFYVSIGYMMLTEEEASIESLTDKVVELYLESGGSHLPLNAPSNSIENRVRKITKRYYNAVKIDYRKLYDPLYGDRCIRMGNDTELIMLPPLPQIKSKQLLAKALLHKELYRAFESPDHCVYQSLVHYGLSVSPSILKIVKYDLSFLDGLGDFFLAKESSEFLYLFRQKYPFSDDDSFGKKTYNLLKTILATNTLLSRLAIAYNLHSSLNDPFVSDLFYSSYISTILKRTENPDPMLVRYEEEFVADYFEQYVGALYLEQPQVAKEWINSLFERILSSITDSYRVQSRRKKRASCHYDYRAWSVDMIGRSI</sequence>
<proteinExistence type="predicted"/>
<accession>A0AA91PVF3</accession>
<dbReference type="OMA" id="DFFESYM"/>
<dbReference type="EMBL" id="LYUB02000024">
    <property type="protein sequence ID" value="OVF05133.1"/>
    <property type="molecule type" value="Genomic_DNA"/>
</dbReference>
<protein>
    <recommendedName>
        <fullName evidence="3">RNase III domain-containing protein</fullName>
    </recommendedName>
</protein>
<name>A0AA91PVF3_CLALS</name>
<dbReference type="GO" id="GO:0006396">
    <property type="term" value="P:RNA processing"/>
    <property type="evidence" value="ECO:0007669"/>
    <property type="project" value="InterPro"/>
</dbReference>
<evidence type="ECO:0008006" key="3">
    <source>
        <dbReference type="Google" id="ProtNLM"/>
    </source>
</evidence>
<dbReference type="Proteomes" id="UP000195602">
    <property type="component" value="Unassembled WGS sequence"/>
</dbReference>
<dbReference type="GO" id="GO:0004525">
    <property type="term" value="F:ribonuclease III activity"/>
    <property type="evidence" value="ECO:0007669"/>
    <property type="project" value="InterPro"/>
</dbReference>
<reference evidence="1 2" key="1">
    <citation type="submission" date="2017-04" db="EMBL/GenBank/DDBJ databases">
        <title>Draft genome of the yeast Clavispora lusitaniae type strain CBS 6936.</title>
        <authorList>
            <person name="Durrens P."/>
            <person name="Klopp C."/>
            <person name="Biteau N."/>
            <person name="Fitton-Ouhabi V."/>
            <person name="Dementhon K."/>
            <person name="Accoceberry I."/>
            <person name="Sherman D.J."/>
            <person name="Noel T."/>
        </authorList>
    </citation>
    <scope>NUCLEOTIDE SEQUENCE [LARGE SCALE GENOMIC DNA]</scope>
    <source>
        <strain evidence="1 2">CBS 6936</strain>
    </source>
</reference>
<dbReference type="Gene3D" id="1.10.1520.10">
    <property type="entry name" value="Ribonuclease III domain"/>
    <property type="match status" value="1"/>
</dbReference>
<evidence type="ECO:0000313" key="1">
    <source>
        <dbReference type="EMBL" id="OVF05133.1"/>
    </source>
</evidence>
<gene>
    <name evidence="1" type="ORF">A9F13_24g00308</name>
</gene>
<evidence type="ECO:0000313" key="2">
    <source>
        <dbReference type="Proteomes" id="UP000195602"/>
    </source>
</evidence>